<feature type="coiled-coil region" evidence="1">
    <location>
        <begin position="70"/>
        <end position="97"/>
    </location>
</feature>
<name>A0A6G7WGG2_9LACT</name>
<dbReference type="InterPro" id="IPR009057">
    <property type="entry name" value="Homeodomain-like_sf"/>
</dbReference>
<dbReference type="KEGG" id="jpo:G7058_03965"/>
<keyword evidence="4" id="KW-1185">Reference proteome</keyword>
<proteinExistence type="predicted"/>
<evidence type="ECO:0000313" key="2">
    <source>
        <dbReference type="EMBL" id="QIK51059.1"/>
    </source>
</evidence>
<evidence type="ECO:0000313" key="4">
    <source>
        <dbReference type="Proteomes" id="UP000501830"/>
    </source>
</evidence>
<accession>A0A6G7WGG2</accession>
<dbReference type="KEGG" id="jpo:G7058_02705"/>
<gene>
    <name evidence="2" type="ORF">G7058_02705</name>
    <name evidence="3" type="ORF">G7058_03965</name>
</gene>
<evidence type="ECO:0000256" key="1">
    <source>
        <dbReference type="SAM" id="Coils"/>
    </source>
</evidence>
<keyword evidence="1" id="KW-0175">Coiled coil</keyword>
<dbReference type="GO" id="GO:0006313">
    <property type="term" value="P:DNA transposition"/>
    <property type="evidence" value="ECO:0007669"/>
    <property type="project" value="InterPro"/>
</dbReference>
<dbReference type="GO" id="GO:0003677">
    <property type="term" value="F:DNA binding"/>
    <property type="evidence" value="ECO:0007669"/>
    <property type="project" value="InterPro"/>
</dbReference>
<reference evidence="3" key="2">
    <citation type="submission" date="2020-03" db="EMBL/GenBank/DDBJ databases">
        <authorList>
            <person name="Bae J.-W."/>
            <person name="Lee S.-Y."/>
        </authorList>
    </citation>
    <scope>NUCLEOTIDE SEQUENCE</scope>
    <source>
        <strain evidence="3">CCUG 69148</strain>
    </source>
</reference>
<reference evidence="3 4" key="1">
    <citation type="journal article" date="2017" name="Int. J. Syst. Evol. Microbiol.">
        <title>Jeotgalibaca porci sp. nov. and Jeotgalibaca arthritidis sp. nov., isolated from pigs, and emended description of the genus Jeotgalibaca.</title>
        <authorList>
            <person name="Zamora L."/>
            <person name="Perez-Sancho M."/>
            <person name="Dominguez L."/>
            <person name="Fernandez-Garayzabal J.F."/>
            <person name="Vela A.I."/>
        </authorList>
    </citation>
    <scope>NUCLEOTIDE SEQUENCE [LARGE SCALE GENOMIC DNA]</scope>
    <source>
        <strain evidence="3 4">CCUG 69148</strain>
    </source>
</reference>
<dbReference type="Proteomes" id="UP000501830">
    <property type="component" value="Chromosome"/>
</dbReference>
<dbReference type="RefSeq" id="WP_166062104.1">
    <property type="nucleotide sequence ID" value="NZ_CP049889.1"/>
</dbReference>
<dbReference type="GeneID" id="94552423"/>
<dbReference type="EMBL" id="CP049889">
    <property type="protein sequence ID" value="QIK51059.1"/>
    <property type="molecule type" value="Genomic_DNA"/>
</dbReference>
<dbReference type="Pfam" id="PF01527">
    <property type="entry name" value="HTH_Tnp_1"/>
    <property type="match status" value="1"/>
</dbReference>
<protein>
    <submittedName>
        <fullName evidence="3">Transposase</fullName>
    </submittedName>
</protein>
<dbReference type="SUPFAM" id="SSF46689">
    <property type="entry name" value="Homeodomain-like"/>
    <property type="match status" value="1"/>
</dbReference>
<sequence length="106" mass="12444">MMVGKYLDPEYKDYLCRLVVEDKRKVTELARELNISHSTLQKWVGMYKKNQSVFKPQPQNPSPKAGFKTVSDFEKEIRERDKQIAKLEEQNAILKKAMHVFTQSPD</sequence>
<organism evidence="3 4">
    <name type="scientific">Jeotgalibaca porci</name>
    <dbReference type="NCBI Taxonomy" id="1868793"/>
    <lineage>
        <taxon>Bacteria</taxon>
        <taxon>Bacillati</taxon>
        <taxon>Bacillota</taxon>
        <taxon>Bacilli</taxon>
        <taxon>Lactobacillales</taxon>
        <taxon>Carnobacteriaceae</taxon>
        <taxon>Jeotgalibaca</taxon>
    </lineage>
</organism>
<dbReference type="EMBL" id="CP049889">
    <property type="protein sequence ID" value="QIK51288.1"/>
    <property type="molecule type" value="Genomic_DNA"/>
</dbReference>
<dbReference type="InterPro" id="IPR002514">
    <property type="entry name" value="Transposase_8"/>
</dbReference>
<dbReference type="Gene3D" id="1.10.10.60">
    <property type="entry name" value="Homeodomain-like"/>
    <property type="match status" value="1"/>
</dbReference>
<dbReference type="AlphaFoldDB" id="A0A6G7WGG2"/>
<evidence type="ECO:0000313" key="3">
    <source>
        <dbReference type="EMBL" id="QIK51288.1"/>
    </source>
</evidence>
<dbReference type="GO" id="GO:0004803">
    <property type="term" value="F:transposase activity"/>
    <property type="evidence" value="ECO:0007669"/>
    <property type="project" value="InterPro"/>
</dbReference>